<sequence length="1461" mass="164493">MGGKTYTRPAFARSLYLSCPTNCECHGPQQCVLSDTGHVMMSHDCCCFRPEKIEMGKVMSLQQVKQKIPSALFSWSLYTGSHEVSKSGMFCSLFDVVEKDKAFPSLTALLQKLEEEGLVLVNMVKDRGFLFLLSASQMANSSERQGGWKMSSIQALFIYHEKRDLLKISSNPSKSCRPVSSQHHSPIMPQHDSFISALHYTLNKARGDPPADLSATIEQQVYDYLTSLREGQSPQRIRTDYDPKLDVRDKLFPAPRQKTNWESFVRPYIYKPAVFTMLLENVKKKVEELRVQTERAAPHNDPVKVKELLKLIQLNKKSSKGKAGDPEASGDTYTLKRKVDLVTHEGSSKRQRNQPNEELREADERQSSPSLANVLSSVSLQDTDLRKDKTQGALKIMEILDGFGKTSLDTDLRRDKTHGALEVIRLIDNMTRSAAESPDDTEMKDDTALLNSMVRLGLPTDRDIDLRKSFVEDEPERTDCLEEETAGSLSSLEAFSPYSDSGGQQRGINLLGEKTIPWVLIPITGLKTERYSQRQMDYPEDPRFVQNPTVSTHATPDTKDLSPPYQPDSSSTAVDLDVQTAAEVEDEELVAPALNTECPADGSSFDHIVDELVSGFSSEVEQLLRAKRIYFSCSNTRGSREPLQTPAVPLSNYVSNYNTPFPISNYISSFHDSLMMFIDPQHVSRYHRAQDDVTSSSSAAEVPSDVPDTSSSFNPCASSSSTSKPSSTFESSLRPCSPSSALPEPMPPPQHHSSLPDPDLQHQMWALEQDSVTQKTREANIPHDEMNGSLVAETTGAVEGQTDASMGHTHSAISSIIDQLQPEVISNLVEIIKGVQKNIVYFYIHSTDEEESDVCWEIKEYLKKLGDLECNPHGFLEKSGSLDKLLVIIQNMDIATQVHKIPSLVFLKKHPSVSFAGVDNLSDIQNHTYNELFQSGGFIVSDEQVLNPAVITAEKLQDILEYIEQLNCPQSPWRWRVHFKSHKKLREHRRLKPDALNLFEILNEYEKRHIVEILSYHDCDTPSRQAPDLDCLVDLQARFIKQRHLIFLTGCQFEMFPHYSSSGIVIANVDDIKFIISSLAGGGHVDSAPSAETYATPAPASCVVLVCFEGDSDGYINLVAYPYEESEGLDHEELSERDQPRRKHSRRSLHRSSSEHKEDRPAHDGDGNDNLQELKSPRLDLQMHSDVPFQMLDSNSGLSSEKISHNPWSLRCHKQQLSRMRSDSKDRKLYKFLLLENVVHHFVYPCILDLKMGTRQHGDDASEEKAARQMKKCEQSTSATLGVRVCGMQVYQMDTGHYLCRNKYYGRSLSIEGFRHALFQFMHNGTQLRKDLFEPILRTLCSLKAVLERQASYRFYSSSLLIIYEGKDPESVNAGWQKPSELPSEKQNQATPLGSVESPPASEPHTPPRMLSVDVRMIDFAHSTFKGFRDDQTVHDGPDRGYVFGLESLINILQEIRKENQ</sequence>
<dbReference type="GO" id="GO:0003682">
    <property type="term" value="F:chromatin binding"/>
    <property type="evidence" value="ECO:0007669"/>
    <property type="project" value="TreeGrafter"/>
</dbReference>
<evidence type="ECO:0000256" key="6">
    <source>
        <dbReference type="SAM" id="MobiDB-lite"/>
    </source>
</evidence>
<dbReference type="GO" id="GO:0000792">
    <property type="term" value="C:heterochromatin"/>
    <property type="evidence" value="ECO:0007669"/>
    <property type="project" value="TreeGrafter"/>
</dbReference>
<dbReference type="GO" id="GO:0016301">
    <property type="term" value="F:kinase activity"/>
    <property type="evidence" value="ECO:0007669"/>
    <property type="project" value="UniProtKB-KW"/>
</dbReference>
<dbReference type="InterPro" id="IPR046432">
    <property type="entry name" value="TASOR"/>
</dbReference>
<dbReference type="Proteomes" id="UP000472262">
    <property type="component" value="Unassembled WGS sequence"/>
</dbReference>
<organism evidence="9 10">
    <name type="scientific">Sinocyclocheilus grahami</name>
    <name type="common">Dianchi golden-line fish</name>
    <name type="synonym">Barbus grahami</name>
    <dbReference type="NCBI Taxonomy" id="75366"/>
    <lineage>
        <taxon>Eukaryota</taxon>
        <taxon>Metazoa</taxon>
        <taxon>Chordata</taxon>
        <taxon>Craniata</taxon>
        <taxon>Vertebrata</taxon>
        <taxon>Euteleostomi</taxon>
        <taxon>Actinopterygii</taxon>
        <taxon>Neopterygii</taxon>
        <taxon>Teleostei</taxon>
        <taxon>Ostariophysi</taxon>
        <taxon>Cypriniformes</taxon>
        <taxon>Cyprinidae</taxon>
        <taxon>Cyprininae</taxon>
        <taxon>Sinocyclocheilus</taxon>
    </lineage>
</organism>
<feature type="compositionally biased region" description="Acidic residues" evidence="6">
    <location>
        <begin position="475"/>
        <end position="485"/>
    </location>
</feature>
<evidence type="ECO:0000256" key="3">
    <source>
        <dbReference type="ARBA" id="ARBA00022741"/>
    </source>
</evidence>
<feature type="domain" description="TASOR PIN" evidence="8">
    <location>
        <begin position="937"/>
        <end position="1073"/>
    </location>
</feature>
<dbReference type="GO" id="GO:0045814">
    <property type="term" value="P:negative regulation of gene expression, epigenetic"/>
    <property type="evidence" value="ECO:0007669"/>
    <property type="project" value="InterPro"/>
</dbReference>
<feature type="region of interest" description="Disordered" evidence="6">
    <location>
        <begin position="1128"/>
        <end position="1173"/>
    </location>
</feature>
<dbReference type="InterPro" id="IPR038286">
    <property type="entry name" value="IPK_sf"/>
</dbReference>
<name>A0A672M977_SINGR</name>
<evidence type="ECO:0000256" key="4">
    <source>
        <dbReference type="ARBA" id="ARBA00022777"/>
    </source>
</evidence>
<dbReference type="SUPFAM" id="SSF56104">
    <property type="entry name" value="SAICAR synthase-like"/>
    <property type="match status" value="1"/>
</dbReference>
<feature type="compositionally biased region" description="Basic and acidic residues" evidence="6">
    <location>
        <begin position="337"/>
        <end position="348"/>
    </location>
</feature>
<feature type="compositionally biased region" description="Low complexity" evidence="6">
    <location>
        <begin position="710"/>
        <end position="743"/>
    </location>
</feature>
<proteinExistence type="inferred from homology"/>
<feature type="domain" description="TASOR alpha/beta" evidence="7">
    <location>
        <begin position="837"/>
        <end position="933"/>
    </location>
</feature>
<dbReference type="Pfam" id="PF24630">
    <property type="entry name" value="PIN_TASOR"/>
    <property type="match status" value="1"/>
</dbReference>
<feature type="compositionally biased region" description="Polar residues" evidence="6">
    <location>
        <begin position="487"/>
        <end position="504"/>
    </location>
</feature>
<gene>
    <name evidence="9" type="primary">LOC107570931</name>
</gene>
<keyword evidence="2" id="KW-0808">Transferase</keyword>
<dbReference type="GO" id="GO:0097355">
    <property type="term" value="P:protein localization to heterochromatin"/>
    <property type="evidence" value="ECO:0007669"/>
    <property type="project" value="TreeGrafter"/>
</dbReference>
<feature type="region of interest" description="Disordered" evidence="6">
    <location>
        <begin position="688"/>
        <end position="758"/>
    </location>
</feature>
<evidence type="ECO:0000256" key="1">
    <source>
        <dbReference type="ARBA" id="ARBA00007374"/>
    </source>
</evidence>
<dbReference type="PANTHER" id="PTHR16207">
    <property type="entry name" value="SET DOMAIN-CONTAINING PROTEIN"/>
    <property type="match status" value="1"/>
</dbReference>
<feature type="compositionally biased region" description="Basic and acidic residues" evidence="6">
    <location>
        <begin position="1152"/>
        <end position="1166"/>
    </location>
</feature>
<dbReference type="Pfam" id="PF03770">
    <property type="entry name" value="IPK"/>
    <property type="match status" value="1"/>
</dbReference>
<dbReference type="Pfam" id="PF23314">
    <property type="entry name" value="TASOR_alpha-beta"/>
    <property type="match status" value="1"/>
</dbReference>
<evidence type="ECO:0000313" key="9">
    <source>
        <dbReference type="Ensembl" id="ENSSGRP00000035036.1"/>
    </source>
</evidence>
<dbReference type="CDD" id="cd22569">
    <property type="entry name" value="TASOR_PBD"/>
    <property type="match status" value="1"/>
</dbReference>
<keyword evidence="10" id="KW-1185">Reference proteome</keyword>
<evidence type="ECO:0000259" key="7">
    <source>
        <dbReference type="Pfam" id="PF23314"/>
    </source>
</evidence>
<dbReference type="GO" id="GO:0032958">
    <property type="term" value="P:inositol phosphate biosynthetic process"/>
    <property type="evidence" value="ECO:0007669"/>
    <property type="project" value="InterPro"/>
</dbReference>
<dbReference type="Gene3D" id="3.30.470.160">
    <property type="entry name" value="Inositol polyphosphate kinase"/>
    <property type="match status" value="1"/>
</dbReference>
<feature type="region of interest" description="Disordered" evidence="6">
    <location>
        <begin position="317"/>
        <end position="372"/>
    </location>
</feature>
<feature type="region of interest" description="Disordered" evidence="6">
    <location>
        <begin position="539"/>
        <end position="572"/>
    </location>
</feature>
<keyword evidence="5" id="KW-0067">ATP-binding</keyword>
<evidence type="ECO:0000259" key="8">
    <source>
        <dbReference type="Pfam" id="PF24630"/>
    </source>
</evidence>
<dbReference type="Ensembl" id="ENSSGRT00000037607.1">
    <property type="protein sequence ID" value="ENSSGRP00000035039.1"/>
    <property type="gene ID" value="ENSSGRG00000019407.1"/>
</dbReference>
<dbReference type="InterPro" id="IPR056242">
    <property type="entry name" value="PIN_TASOR"/>
</dbReference>
<feature type="region of interest" description="Disordered" evidence="6">
    <location>
        <begin position="475"/>
        <end position="504"/>
    </location>
</feature>
<keyword evidence="3" id="KW-0547">Nucleotide-binding</keyword>
<dbReference type="Ensembl" id="ENSSGRT00000037604.1">
    <property type="protein sequence ID" value="ENSSGRP00000035036.1"/>
    <property type="gene ID" value="ENSSGRG00000019407.1"/>
</dbReference>
<keyword evidence="4" id="KW-0418">Kinase</keyword>
<protein>
    <submittedName>
        <fullName evidence="9">Protein TASOR-like</fullName>
    </submittedName>
</protein>
<dbReference type="GO" id="GO:0005524">
    <property type="term" value="F:ATP binding"/>
    <property type="evidence" value="ECO:0007669"/>
    <property type="project" value="UniProtKB-KW"/>
</dbReference>
<dbReference type="GO" id="GO:0005654">
    <property type="term" value="C:nucleoplasm"/>
    <property type="evidence" value="ECO:0007669"/>
    <property type="project" value="TreeGrafter"/>
</dbReference>
<feature type="compositionally biased region" description="Basic and acidic residues" evidence="6">
    <location>
        <begin position="355"/>
        <end position="366"/>
    </location>
</feature>
<reference evidence="9" key="1">
    <citation type="submission" date="2025-05" db="UniProtKB">
        <authorList>
            <consortium name="Ensembl"/>
        </authorList>
    </citation>
    <scope>IDENTIFICATION</scope>
</reference>
<comment type="similarity">
    <text evidence="1">Belongs to the inositol phosphokinase (IPK) family.</text>
</comment>
<dbReference type="FunFam" id="3.30.470.160:FF:000002">
    <property type="entry name" value="Kinase"/>
    <property type="match status" value="1"/>
</dbReference>
<dbReference type="PANTHER" id="PTHR16207:SF1">
    <property type="entry name" value="PROTEIN TASOR"/>
    <property type="match status" value="1"/>
</dbReference>
<feature type="compositionally biased region" description="Basic and acidic residues" evidence="6">
    <location>
        <begin position="1128"/>
        <end position="1139"/>
    </location>
</feature>
<dbReference type="InterPro" id="IPR056243">
    <property type="entry name" value="TASOR_ab_dom"/>
</dbReference>
<evidence type="ECO:0000256" key="5">
    <source>
        <dbReference type="ARBA" id="ARBA00022840"/>
    </source>
</evidence>
<feature type="region of interest" description="Disordered" evidence="6">
    <location>
        <begin position="1374"/>
        <end position="1409"/>
    </location>
</feature>
<dbReference type="InterPro" id="IPR005522">
    <property type="entry name" value="IPK"/>
</dbReference>
<evidence type="ECO:0000313" key="10">
    <source>
        <dbReference type="Proteomes" id="UP000472262"/>
    </source>
</evidence>
<feature type="compositionally biased region" description="Basic residues" evidence="6">
    <location>
        <begin position="1140"/>
        <end position="1150"/>
    </location>
</feature>
<accession>A0A672M977</accession>
<feature type="compositionally biased region" description="Polar residues" evidence="6">
    <location>
        <begin position="546"/>
        <end position="555"/>
    </location>
</feature>
<evidence type="ECO:0000256" key="2">
    <source>
        <dbReference type="ARBA" id="ARBA00022679"/>
    </source>
</evidence>